<keyword evidence="4" id="KW-1185">Reference proteome</keyword>
<dbReference type="SUPFAM" id="SSF51197">
    <property type="entry name" value="Clavaminate synthase-like"/>
    <property type="match status" value="1"/>
</dbReference>
<organism evidence="3 4">
    <name type="scientific">[Myrmecia] bisecta</name>
    <dbReference type="NCBI Taxonomy" id="41462"/>
    <lineage>
        <taxon>Eukaryota</taxon>
        <taxon>Viridiplantae</taxon>
        <taxon>Chlorophyta</taxon>
        <taxon>core chlorophytes</taxon>
        <taxon>Trebouxiophyceae</taxon>
        <taxon>Trebouxiales</taxon>
        <taxon>Trebouxiaceae</taxon>
        <taxon>Myrmecia</taxon>
    </lineage>
</organism>
<dbReference type="PROSITE" id="PS51471">
    <property type="entry name" value="FE2OG_OXY"/>
    <property type="match status" value="1"/>
</dbReference>
<dbReference type="PANTHER" id="PTHR21052:SF0">
    <property type="entry name" value="ALPHA-KETOGLUTARATE-DEPENDENT DIOXYGENASE ALKB HOMOLOG 7, MITOCHONDRIAL"/>
    <property type="match status" value="1"/>
</dbReference>
<evidence type="ECO:0000313" key="4">
    <source>
        <dbReference type="Proteomes" id="UP001489004"/>
    </source>
</evidence>
<reference evidence="3 4" key="1">
    <citation type="journal article" date="2024" name="Nat. Commun.">
        <title>Phylogenomics reveals the evolutionary origins of lichenization in chlorophyte algae.</title>
        <authorList>
            <person name="Puginier C."/>
            <person name="Libourel C."/>
            <person name="Otte J."/>
            <person name="Skaloud P."/>
            <person name="Haon M."/>
            <person name="Grisel S."/>
            <person name="Petersen M."/>
            <person name="Berrin J.G."/>
            <person name="Delaux P.M."/>
            <person name="Dal Grande F."/>
            <person name="Keller J."/>
        </authorList>
    </citation>
    <scope>NUCLEOTIDE SEQUENCE [LARGE SCALE GENOMIC DNA]</scope>
    <source>
        <strain evidence="3 4">SAG 2043</strain>
    </source>
</reference>
<dbReference type="InterPro" id="IPR027450">
    <property type="entry name" value="AlkB-like"/>
</dbReference>
<dbReference type="InterPro" id="IPR005123">
    <property type="entry name" value="Oxoglu/Fe-dep_dioxygenase_dom"/>
</dbReference>
<comment type="similarity">
    <text evidence="1">Belongs to the alkB family.</text>
</comment>
<evidence type="ECO:0000313" key="3">
    <source>
        <dbReference type="EMBL" id="KAK9809156.1"/>
    </source>
</evidence>
<evidence type="ECO:0000256" key="1">
    <source>
        <dbReference type="ARBA" id="ARBA00007879"/>
    </source>
</evidence>
<dbReference type="InterPro" id="IPR037151">
    <property type="entry name" value="AlkB-like_sf"/>
</dbReference>
<gene>
    <name evidence="3" type="ORF">WJX72_010367</name>
</gene>
<dbReference type="GO" id="GO:0006631">
    <property type="term" value="P:fatty acid metabolic process"/>
    <property type="evidence" value="ECO:0007669"/>
    <property type="project" value="TreeGrafter"/>
</dbReference>
<protein>
    <recommendedName>
        <fullName evidence="2">Fe2OG dioxygenase domain-containing protein</fullName>
    </recommendedName>
</protein>
<dbReference type="GO" id="GO:0006974">
    <property type="term" value="P:DNA damage response"/>
    <property type="evidence" value="ECO:0007669"/>
    <property type="project" value="InterPro"/>
</dbReference>
<dbReference type="Pfam" id="PF13532">
    <property type="entry name" value="2OG-FeII_Oxy_2"/>
    <property type="match status" value="1"/>
</dbReference>
<dbReference type="GO" id="GO:0005759">
    <property type="term" value="C:mitochondrial matrix"/>
    <property type="evidence" value="ECO:0007669"/>
    <property type="project" value="TreeGrafter"/>
</dbReference>
<dbReference type="Proteomes" id="UP001489004">
    <property type="component" value="Unassembled WGS sequence"/>
</dbReference>
<proteinExistence type="inferred from homology"/>
<evidence type="ECO:0000259" key="2">
    <source>
        <dbReference type="PROSITE" id="PS51471"/>
    </source>
</evidence>
<comment type="caution">
    <text evidence="3">The sequence shown here is derived from an EMBL/GenBank/DDBJ whole genome shotgun (WGS) entry which is preliminary data.</text>
</comment>
<sequence>MARSRPLDQVFLQLFGPESDEEVECGVYVFKSLNRVLDSRSIIRHPTVTGLTLCKAWVSKDFQASVLAAVAAEGWFEGHGMSTNQAMRFGGLPEWAVQLAALLPVQQAFPAEIASRQPLFDQLIANSYQPGEGIKAHIDLLRFADGICIASFCSPAIMHFTRDGCQRQSLLLEPGDVLLLCGEARYAWEHGIDSCQEDVWQSRKIKRARRMSVTLRKLLPQHA</sequence>
<feature type="domain" description="Fe2OG dioxygenase" evidence="2">
    <location>
        <begin position="119"/>
        <end position="219"/>
    </location>
</feature>
<dbReference type="PANTHER" id="PTHR21052">
    <property type="entry name" value="SPERMATOGENESIS ASSOCIATED 11-RELATED"/>
    <property type="match status" value="1"/>
</dbReference>
<dbReference type="AlphaFoldDB" id="A0AAW1P741"/>
<dbReference type="Gene3D" id="2.60.120.590">
    <property type="entry name" value="Alpha-ketoglutarate-dependent dioxygenase AlkB-like"/>
    <property type="match status" value="1"/>
</dbReference>
<dbReference type="InterPro" id="IPR032870">
    <property type="entry name" value="ALKBH7-like"/>
</dbReference>
<name>A0AAW1P741_9CHLO</name>
<dbReference type="EMBL" id="JALJOR010000011">
    <property type="protein sequence ID" value="KAK9809156.1"/>
    <property type="molecule type" value="Genomic_DNA"/>
</dbReference>
<accession>A0AAW1P741</accession>